<accession>A0A840YZN8</accession>
<name>A0A840YZN8_9SPHN</name>
<comment type="caution">
    <text evidence="1">The sequence shown here is derived from an EMBL/GenBank/DDBJ whole genome shotgun (WGS) entry which is preliminary data.</text>
</comment>
<dbReference type="RefSeq" id="WP_184003136.1">
    <property type="nucleotide sequence ID" value="NZ_BAABIF010000013.1"/>
</dbReference>
<dbReference type="EMBL" id="JACIJI010000002">
    <property type="protein sequence ID" value="MBB5718966.1"/>
    <property type="molecule type" value="Genomic_DNA"/>
</dbReference>
<evidence type="ECO:0000313" key="1">
    <source>
        <dbReference type="EMBL" id="MBB5718966.1"/>
    </source>
</evidence>
<evidence type="ECO:0000313" key="2">
    <source>
        <dbReference type="Proteomes" id="UP000554342"/>
    </source>
</evidence>
<reference evidence="1 2" key="1">
    <citation type="submission" date="2020-08" db="EMBL/GenBank/DDBJ databases">
        <title>Genomic Encyclopedia of Type Strains, Phase IV (KMG-IV): sequencing the most valuable type-strain genomes for metagenomic binning, comparative biology and taxonomic classification.</title>
        <authorList>
            <person name="Goeker M."/>
        </authorList>
    </citation>
    <scope>NUCLEOTIDE SEQUENCE [LARGE SCALE GENOMIC DNA]</scope>
    <source>
        <strain evidence="1 2">DSM 27203</strain>
    </source>
</reference>
<proteinExistence type="predicted"/>
<dbReference type="AlphaFoldDB" id="A0A840YZN8"/>
<gene>
    <name evidence="1" type="ORF">FHR23_001889</name>
</gene>
<dbReference type="Proteomes" id="UP000554342">
    <property type="component" value="Unassembled WGS sequence"/>
</dbReference>
<keyword evidence="2" id="KW-1185">Reference proteome</keyword>
<organism evidence="1 2">
    <name type="scientific">Stakelama sediminis</name>
    <dbReference type="NCBI Taxonomy" id="463200"/>
    <lineage>
        <taxon>Bacteria</taxon>
        <taxon>Pseudomonadati</taxon>
        <taxon>Pseudomonadota</taxon>
        <taxon>Alphaproteobacteria</taxon>
        <taxon>Sphingomonadales</taxon>
        <taxon>Sphingomonadaceae</taxon>
        <taxon>Stakelama</taxon>
    </lineage>
</organism>
<protein>
    <submittedName>
        <fullName evidence="1">Uncharacterized protein</fullName>
    </submittedName>
</protein>
<sequence>MMQALPLPPAYHCVKSEDAVAAKVKMFLTVSGDPKQIEAWLVGVKKHPIWKVAADVTANGVRFVRLSGPPEVPYKEIGGLIYAAQLRRLSVSFNSEPPICEAEDQ</sequence>